<comment type="caution">
    <text evidence="1">The sequence shown here is derived from an EMBL/GenBank/DDBJ whole genome shotgun (WGS) entry which is preliminary data.</text>
</comment>
<dbReference type="AlphaFoldDB" id="A0A0F9D9L2"/>
<protein>
    <submittedName>
        <fullName evidence="1">Uncharacterized protein</fullName>
    </submittedName>
</protein>
<gene>
    <name evidence="1" type="ORF">LCGC14_2226580</name>
</gene>
<dbReference type="EMBL" id="LAZR01029866">
    <property type="protein sequence ID" value="KKL58319.1"/>
    <property type="molecule type" value="Genomic_DNA"/>
</dbReference>
<organism evidence="1">
    <name type="scientific">marine sediment metagenome</name>
    <dbReference type="NCBI Taxonomy" id="412755"/>
    <lineage>
        <taxon>unclassified sequences</taxon>
        <taxon>metagenomes</taxon>
        <taxon>ecological metagenomes</taxon>
    </lineage>
</organism>
<sequence>MSKHKKVYYEPPPDGPEHCCGNCFSLGDTCDGYLCLHNPLPEGLDAMVALDDEEPAVDIGGTCDYWKERTHERE</sequence>
<proteinExistence type="predicted"/>
<name>A0A0F9D9L2_9ZZZZ</name>
<accession>A0A0F9D9L2</accession>
<evidence type="ECO:0000313" key="1">
    <source>
        <dbReference type="EMBL" id="KKL58319.1"/>
    </source>
</evidence>
<reference evidence="1" key="1">
    <citation type="journal article" date="2015" name="Nature">
        <title>Complex archaea that bridge the gap between prokaryotes and eukaryotes.</title>
        <authorList>
            <person name="Spang A."/>
            <person name="Saw J.H."/>
            <person name="Jorgensen S.L."/>
            <person name="Zaremba-Niedzwiedzka K."/>
            <person name="Martijn J."/>
            <person name="Lind A.E."/>
            <person name="van Eijk R."/>
            <person name="Schleper C."/>
            <person name="Guy L."/>
            <person name="Ettema T.J."/>
        </authorList>
    </citation>
    <scope>NUCLEOTIDE SEQUENCE</scope>
</reference>